<organism evidence="13 14">
    <name type="scientific">Nepenthes gracilis</name>
    <name type="common">Slender pitcher plant</name>
    <dbReference type="NCBI Taxonomy" id="150966"/>
    <lineage>
        <taxon>Eukaryota</taxon>
        <taxon>Viridiplantae</taxon>
        <taxon>Streptophyta</taxon>
        <taxon>Embryophyta</taxon>
        <taxon>Tracheophyta</taxon>
        <taxon>Spermatophyta</taxon>
        <taxon>Magnoliopsida</taxon>
        <taxon>eudicotyledons</taxon>
        <taxon>Gunneridae</taxon>
        <taxon>Pentapetalae</taxon>
        <taxon>Caryophyllales</taxon>
        <taxon>Nepenthaceae</taxon>
        <taxon>Nepenthes</taxon>
    </lineage>
</organism>
<dbReference type="Gene3D" id="1.10.510.10">
    <property type="entry name" value="Transferase(Phosphotransferase) domain 1"/>
    <property type="match status" value="1"/>
</dbReference>
<dbReference type="Pfam" id="PF00069">
    <property type="entry name" value="Pkinase"/>
    <property type="match status" value="1"/>
</dbReference>
<sequence>MVNALEYLRFYYDPPLFHRDIKSSNILFYENYAAKVADFGLVHVSNKVYICSEPINANIQGTQGYTNPEYVVTRELNENNDVHSYGIVLPELVAARQTIKDNENLVEWTQEFMGSESRLPKLVDPCLGDSFDYNQLETIICLQGDRMLGSLTIATLY</sequence>
<dbReference type="AlphaFoldDB" id="A0AAD3Y5Y4"/>
<reference evidence="13" key="1">
    <citation type="submission" date="2023-05" db="EMBL/GenBank/DDBJ databases">
        <title>Nepenthes gracilis genome sequencing.</title>
        <authorList>
            <person name="Fukushima K."/>
        </authorList>
    </citation>
    <scope>NUCLEOTIDE SEQUENCE</scope>
    <source>
        <strain evidence="13">SING2019-196</strain>
    </source>
</reference>
<evidence type="ECO:0000256" key="5">
    <source>
        <dbReference type="ARBA" id="ARBA00022692"/>
    </source>
</evidence>
<dbReference type="GO" id="GO:0005886">
    <property type="term" value="C:plasma membrane"/>
    <property type="evidence" value="ECO:0007669"/>
    <property type="project" value="UniProtKB-SubCell"/>
</dbReference>
<evidence type="ECO:0000256" key="10">
    <source>
        <dbReference type="ARBA" id="ARBA00047899"/>
    </source>
</evidence>
<dbReference type="EC" id="2.7.11.1" evidence="2"/>
<evidence type="ECO:0000256" key="1">
    <source>
        <dbReference type="ARBA" id="ARBA00004162"/>
    </source>
</evidence>
<dbReference type="InterPro" id="IPR047117">
    <property type="entry name" value="PERK1-13-like"/>
</dbReference>
<name>A0AAD3Y5Y4_NEPGR</name>
<feature type="domain" description="Protein kinase" evidence="12">
    <location>
        <begin position="1"/>
        <end position="157"/>
    </location>
</feature>
<comment type="catalytic activity">
    <reaction evidence="10">
        <text>L-threonyl-[protein] + ATP = O-phospho-L-threonyl-[protein] + ADP + H(+)</text>
        <dbReference type="Rhea" id="RHEA:46608"/>
        <dbReference type="Rhea" id="RHEA-COMP:11060"/>
        <dbReference type="Rhea" id="RHEA-COMP:11605"/>
        <dbReference type="ChEBI" id="CHEBI:15378"/>
        <dbReference type="ChEBI" id="CHEBI:30013"/>
        <dbReference type="ChEBI" id="CHEBI:30616"/>
        <dbReference type="ChEBI" id="CHEBI:61977"/>
        <dbReference type="ChEBI" id="CHEBI:456216"/>
        <dbReference type="EC" id="2.7.11.1"/>
    </reaction>
</comment>
<dbReference type="PROSITE" id="PS00108">
    <property type="entry name" value="PROTEIN_KINASE_ST"/>
    <property type="match status" value="1"/>
</dbReference>
<comment type="catalytic activity">
    <reaction evidence="11">
        <text>L-seryl-[protein] + ATP = O-phospho-L-seryl-[protein] + ADP + H(+)</text>
        <dbReference type="Rhea" id="RHEA:17989"/>
        <dbReference type="Rhea" id="RHEA-COMP:9863"/>
        <dbReference type="Rhea" id="RHEA-COMP:11604"/>
        <dbReference type="ChEBI" id="CHEBI:15378"/>
        <dbReference type="ChEBI" id="CHEBI:29999"/>
        <dbReference type="ChEBI" id="CHEBI:30616"/>
        <dbReference type="ChEBI" id="CHEBI:83421"/>
        <dbReference type="ChEBI" id="CHEBI:456216"/>
        <dbReference type="EC" id="2.7.11.1"/>
    </reaction>
</comment>
<keyword evidence="6" id="KW-0547">Nucleotide-binding</keyword>
<evidence type="ECO:0000256" key="2">
    <source>
        <dbReference type="ARBA" id="ARBA00012513"/>
    </source>
</evidence>
<evidence type="ECO:0000256" key="9">
    <source>
        <dbReference type="ARBA" id="ARBA00023136"/>
    </source>
</evidence>
<evidence type="ECO:0000256" key="6">
    <source>
        <dbReference type="ARBA" id="ARBA00022741"/>
    </source>
</evidence>
<evidence type="ECO:0000256" key="11">
    <source>
        <dbReference type="ARBA" id="ARBA00048679"/>
    </source>
</evidence>
<dbReference type="PANTHER" id="PTHR47982:SF43">
    <property type="entry name" value="NON-SPECIFIC SERINE_THREONINE PROTEIN KINASE"/>
    <property type="match status" value="1"/>
</dbReference>
<keyword evidence="9" id="KW-0472">Membrane</keyword>
<evidence type="ECO:0000256" key="7">
    <source>
        <dbReference type="ARBA" id="ARBA00022840"/>
    </source>
</evidence>
<evidence type="ECO:0000259" key="12">
    <source>
        <dbReference type="PROSITE" id="PS50011"/>
    </source>
</evidence>
<evidence type="ECO:0000256" key="3">
    <source>
        <dbReference type="ARBA" id="ARBA00022527"/>
    </source>
</evidence>
<dbReference type="GO" id="GO:0004674">
    <property type="term" value="F:protein serine/threonine kinase activity"/>
    <property type="evidence" value="ECO:0007669"/>
    <property type="project" value="UniProtKB-KW"/>
</dbReference>
<keyword evidence="5" id="KW-0812">Transmembrane</keyword>
<keyword evidence="4" id="KW-0808">Transferase</keyword>
<comment type="caution">
    <text evidence="13">The sequence shown here is derived from an EMBL/GenBank/DDBJ whole genome shotgun (WGS) entry which is preliminary data.</text>
</comment>
<keyword evidence="3" id="KW-0418">Kinase</keyword>
<protein>
    <recommendedName>
        <fullName evidence="2">non-specific serine/threonine protein kinase</fullName>
        <ecNumber evidence="2">2.7.11.1</ecNumber>
    </recommendedName>
</protein>
<dbReference type="SUPFAM" id="SSF56112">
    <property type="entry name" value="Protein kinase-like (PK-like)"/>
    <property type="match status" value="1"/>
</dbReference>
<evidence type="ECO:0000256" key="4">
    <source>
        <dbReference type="ARBA" id="ARBA00022679"/>
    </source>
</evidence>
<dbReference type="InterPro" id="IPR000719">
    <property type="entry name" value="Prot_kinase_dom"/>
</dbReference>
<dbReference type="PROSITE" id="PS50011">
    <property type="entry name" value="PROTEIN_KINASE_DOM"/>
    <property type="match status" value="1"/>
</dbReference>
<accession>A0AAD3Y5Y4</accession>
<keyword evidence="8" id="KW-1133">Transmembrane helix</keyword>
<keyword evidence="14" id="KW-1185">Reference proteome</keyword>
<gene>
    <name evidence="13" type="ORF">Nepgr_032321</name>
</gene>
<evidence type="ECO:0000313" key="13">
    <source>
        <dbReference type="EMBL" id="GMH30478.1"/>
    </source>
</evidence>
<comment type="subcellular location">
    <subcellularLocation>
        <location evidence="1">Cell membrane</location>
        <topology evidence="1">Single-pass membrane protein</topology>
    </subcellularLocation>
</comment>
<dbReference type="EMBL" id="BSYO01000038">
    <property type="protein sequence ID" value="GMH30478.1"/>
    <property type="molecule type" value="Genomic_DNA"/>
</dbReference>
<dbReference type="Proteomes" id="UP001279734">
    <property type="component" value="Unassembled WGS sequence"/>
</dbReference>
<evidence type="ECO:0000313" key="14">
    <source>
        <dbReference type="Proteomes" id="UP001279734"/>
    </source>
</evidence>
<keyword evidence="7" id="KW-0067">ATP-binding</keyword>
<dbReference type="InterPro" id="IPR011009">
    <property type="entry name" value="Kinase-like_dom_sf"/>
</dbReference>
<proteinExistence type="predicted"/>
<keyword evidence="3" id="KW-0723">Serine/threonine-protein kinase</keyword>
<evidence type="ECO:0000256" key="8">
    <source>
        <dbReference type="ARBA" id="ARBA00022989"/>
    </source>
</evidence>
<dbReference type="InterPro" id="IPR008271">
    <property type="entry name" value="Ser/Thr_kinase_AS"/>
</dbReference>
<dbReference type="GO" id="GO:0005524">
    <property type="term" value="F:ATP binding"/>
    <property type="evidence" value="ECO:0007669"/>
    <property type="project" value="UniProtKB-KW"/>
</dbReference>
<dbReference type="PANTHER" id="PTHR47982">
    <property type="entry name" value="PROLINE-RICH RECEPTOR-LIKE PROTEIN KINASE PERK4"/>
    <property type="match status" value="1"/>
</dbReference>